<evidence type="ECO:0000313" key="3">
    <source>
        <dbReference type="EMBL" id="KAH3701555.1"/>
    </source>
</evidence>
<evidence type="ECO:0000259" key="2">
    <source>
        <dbReference type="PROSITE" id="PS51059"/>
    </source>
</evidence>
<keyword evidence="1" id="KW-0328">Glycosyltransferase</keyword>
<dbReference type="InterPro" id="IPR012317">
    <property type="entry name" value="Poly(ADP-ribose)pol_cat_dom"/>
</dbReference>
<dbReference type="EMBL" id="JAIWYP010000015">
    <property type="protein sequence ID" value="KAH3701555.1"/>
    <property type="molecule type" value="Genomic_DNA"/>
</dbReference>
<evidence type="ECO:0000313" key="4">
    <source>
        <dbReference type="Proteomes" id="UP000828390"/>
    </source>
</evidence>
<feature type="domain" description="PARP catalytic" evidence="2">
    <location>
        <begin position="1"/>
        <end position="154"/>
    </location>
</feature>
<dbReference type="PANTHER" id="PTHR45740:SF2">
    <property type="entry name" value="POLY [ADP-RIBOSE] POLYMERASE"/>
    <property type="match status" value="1"/>
</dbReference>
<dbReference type="SUPFAM" id="SSF56399">
    <property type="entry name" value="ADP-ribosylation"/>
    <property type="match status" value="1"/>
</dbReference>
<keyword evidence="1" id="KW-0520">NAD</keyword>
<keyword evidence="1" id="KW-0808">Transferase</keyword>
<dbReference type="AlphaFoldDB" id="A0A9D3YMJ3"/>
<dbReference type="GO" id="GO:1990404">
    <property type="term" value="F:NAD+-protein mono-ADP-ribosyltransferase activity"/>
    <property type="evidence" value="ECO:0007669"/>
    <property type="project" value="TreeGrafter"/>
</dbReference>
<accession>A0A9D3YMJ3</accession>
<dbReference type="Proteomes" id="UP000828390">
    <property type="component" value="Unassembled WGS sequence"/>
</dbReference>
<organism evidence="3 4">
    <name type="scientific">Dreissena polymorpha</name>
    <name type="common">Zebra mussel</name>
    <name type="synonym">Mytilus polymorpha</name>
    <dbReference type="NCBI Taxonomy" id="45954"/>
    <lineage>
        <taxon>Eukaryota</taxon>
        <taxon>Metazoa</taxon>
        <taxon>Spiralia</taxon>
        <taxon>Lophotrochozoa</taxon>
        <taxon>Mollusca</taxon>
        <taxon>Bivalvia</taxon>
        <taxon>Autobranchia</taxon>
        <taxon>Heteroconchia</taxon>
        <taxon>Euheterodonta</taxon>
        <taxon>Imparidentia</taxon>
        <taxon>Neoheterodontei</taxon>
        <taxon>Myida</taxon>
        <taxon>Dreissenoidea</taxon>
        <taxon>Dreissenidae</taxon>
        <taxon>Dreissena</taxon>
    </lineage>
</organism>
<comment type="caution">
    <text evidence="3">The sequence shown here is derived from an EMBL/GenBank/DDBJ whole genome shotgun (WGS) entry which is preliminary data.</text>
</comment>
<dbReference type="CDD" id="cd01439">
    <property type="entry name" value="TCCD_inducible_PARP_like"/>
    <property type="match status" value="1"/>
</dbReference>
<dbReference type="GO" id="GO:0005634">
    <property type="term" value="C:nucleus"/>
    <property type="evidence" value="ECO:0007669"/>
    <property type="project" value="TreeGrafter"/>
</dbReference>
<proteinExistence type="predicted"/>
<protein>
    <recommendedName>
        <fullName evidence="1">Poly [ADP-ribose] polymerase</fullName>
        <shortName evidence="1">PARP</shortName>
        <ecNumber evidence="1">2.4.2.-</ecNumber>
    </recommendedName>
</protein>
<dbReference type="GO" id="GO:0003950">
    <property type="term" value="F:NAD+ poly-ADP-ribosyltransferase activity"/>
    <property type="evidence" value="ECO:0007669"/>
    <property type="project" value="UniProtKB-UniRule"/>
</dbReference>
<keyword evidence="4" id="KW-1185">Reference proteome</keyword>
<gene>
    <name evidence="3" type="ORF">DPMN_076544</name>
</gene>
<dbReference type="InterPro" id="IPR051712">
    <property type="entry name" value="ARTD-AVP"/>
</dbReference>
<sequence length="156" mass="17669">MKPKKIRLGDLSPVTTLDLYHGTDNLEAVRGISINNFDSRTSGKNMTRFGDGAYFATDAKYSHEYTKGPHRFMFQAKVLVGEATEGKPEYRRPPSRPGMDHELYDSCVDVLKNPRTYVLFEKAQCYPEFIIHYHSIGDLKNTPAQDATELTSCCLL</sequence>
<evidence type="ECO:0000256" key="1">
    <source>
        <dbReference type="RuleBase" id="RU362114"/>
    </source>
</evidence>
<dbReference type="Gene3D" id="3.90.228.10">
    <property type="match status" value="1"/>
</dbReference>
<dbReference type="Pfam" id="PF00644">
    <property type="entry name" value="PARP"/>
    <property type="match status" value="1"/>
</dbReference>
<name>A0A9D3YMJ3_DREPO</name>
<reference evidence="3" key="1">
    <citation type="journal article" date="2019" name="bioRxiv">
        <title>The Genome of the Zebra Mussel, Dreissena polymorpha: A Resource for Invasive Species Research.</title>
        <authorList>
            <person name="McCartney M.A."/>
            <person name="Auch B."/>
            <person name="Kono T."/>
            <person name="Mallez S."/>
            <person name="Zhang Y."/>
            <person name="Obille A."/>
            <person name="Becker A."/>
            <person name="Abrahante J.E."/>
            <person name="Garbe J."/>
            <person name="Badalamenti J.P."/>
            <person name="Herman A."/>
            <person name="Mangelson H."/>
            <person name="Liachko I."/>
            <person name="Sullivan S."/>
            <person name="Sone E.D."/>
            <person name="Koren S."/>
            <person name="Silverstein K.A.T."/>
            <person name="Beckman K.B."/>
            <person name="Gohl D.M."/>
        </authorList>
    </citation>
    <scope>NUCLEOTIDE SEQUENCE</scope>
    <source>
        <strain evidence="3">Duluth1</strain>
        <tissue evidence="3">Whole animal</tissue>
    </source>
</reference>
<dbReference type="PANTHER" id="PTHR45740">
    <property type="entry name" value="POLY [ADP-RIBOSE] POLYMERASE"/>
    <property type="match status" value="1"/>
</dbReference>
<dbReference type="EC" id="2.4.2.-" evidence="1"/>
<reference evidence="3" key="2">
    <citation type="submission" date="2020-11" db="EMBL/GenBank/DDBJ databases">
        <authorList>
            <person name="McCartney M.A."/>
            <person name="Auch B."/>
            <person name="Kono T."/>
            <person name="Mallez S."/>
            <person name="Becker A."/>
            <person name="Gohl D.M."/>
            <person name="Silverstein K.A.T."/>
            <person name="Koren S."/>
            <person name="Bechman K.B."/>
            <person name="Herman A."/>
            <person name="Abrahante J.E."/>
            <person name="Garbe J."/>
        </authorList>
    </citation>
    <scope>NUCLEOTIDE SEQUENCE</scope>
    <source>
        <strain evidence="3">Duluth1</strain>
        <tissue evidence="3">Whole animal</tissue>
    </source>
</reference>
<dbReference type="PROSITE" id="PS51059">
    <property type="entry name" value="PARP_CATALYTIC"/>
    <property type="match status" value="1"/>
</dbReference>